<feature type="domain" description="MHYT" evidence="2">
    <location>
        <begin position="19"/>
        <end position="218"/>
    </location>
</feature>
<evidence type="ECO:0000313" key="3">
    <source>
        <dbReference type="EMBL" id="RAO64569.1"/>
    </source>
</evidence>
<feature type="transmembrane region" description="Helical" evidence="1">
    <location>
        <begin position="54"/>
        <end position="75"/>
    </location>
</feature>
<feature type="transmembrane region" description="Helical" evidence="1">
    <location>
        <begin position="234"/>
        <end position="258"/>
    </location>
</feature>
<keyword evidence="1" id="KW-1133">Transmembrane helix</keyword>
<dbReference type="PROSITE" id="PS50924">
    <property type="entry name" value="MHYT"/>
    <property type="match status" value="1"/>
</dbReference>
<keyword evidence="1" id="KW-0472">Membrane</keyword>
<dbReference type="PANTHER" id="PTHR35152">
    <property type="entry name" value="DOMAIN SIGNALLING PROTEIN, PUTATIVE (AFU_ORTHOLOGUE AFUA_5G11310)-RELATED"/>
    <property type="match status" value="1"/>
</dbReference>
<feature type="transmembrane region" description="Helical" evidence="1">
    <location>
        <begin position="124"/>
        <end position="145"/>
    </location>
</feature>
<dbReference type="GeneID" id="63789798"/>
<sequence length="883" mass="97361">MTAPTQQMLNGLVPMPVNYDGGYIALSYIVSVMGSTTCLELLHRRSSRSGLLNWYLLLASSLSMGGIGIYSMHFIGNRAIVLGDGSNAQQISYNIQFTIVSLFLPILVLSTAFYAISFEEKPSLVRLLAGGIGTGAAICAMHYLGQLGISNYHCSYGPAYIVGAALIATVSATIALSIFFRWKAAWTNSWWRRLVCAALLAGAVSGMHWTAAVGTQYHRIPEFLGAGQLSRSQTVIICAALSFAACITLTICAIIAGGRRHQSTTRARQLVLSCAFFDPAGRIMVSPQALLPTRKVVDRYINKSMKDDDFSRTHPAFLWAFRASRNWALVKGIIPSMKNTLQSNELEIKRLINQRGIVTENDQDTQFSFDTIFKHFFCITAQNLADELRLPLSGLGELYHQVLSTVTQVSRFELGSRALPRIGKGQLMFTVRQLDEHEAVKFMASGYRFAPIERVTDILSRRVHLSPTDLAIHLHEMRDYASSDRGYPPGVHLVAFGLRPTLREHFEILTRTGGGMTLPSSTLPISSLTKTDLELLNSMDECGFTACLKQLLALRSTIGGSNGSVSSVDTLSSTAAEESFPTHLYRAMLELMTILPENIASAARFSAKPLLAPCYRQSPSDPEQCVLICFRVVSALDTRISDTTLTFTPLRLFRVQEQVNDKISERERFIRELNAEFASYSAQSTANHKEEENSINPSQKIIVFPSKILSRLQSSVSSKKIQLLPGRLTRATSQESLVRQLSDIHTKSAFLSAPPPKSPPTSISPTRNVLNPFINEILVSKEVTVDVARLDDVEMTDIPSKRKSSIQPHASSAPQNNDAISEYQVDGHVSYSMASLAGAERRTVIEGGLARFGTTYVDELYGLCLGREVRMKPGFYNYDTSEK</sequence>
<keyword evidence="1" id="KW-0812">Transmembrane</keyword>
<dbReference type="EMBL" id="MIKG01000001">
    <property type="protein sequence ID" value="RAO64569.1"/>
    <property type="molecule type" value="Genomic_DNA"/>
</dbReference>
<evidence type="ECO:0000313" key="4">
    <source>
        <dbReference type="Proteomes" id="UP000249363"/>
    </source>
</evidence>
<dbReference type="Proteomes" id="UP000249363">
    <property type="component" value="Unassembled WGS sequence"/>
</dbReference>
<dbReference type="Pfam" id="PF03707">
    <property type="entry name" value="MHYT"/>
    <property type="match status" value="2"/>
</dbReference>
<dbReference type="AlphaFoldDB" id="A0A364KLZ2"/>
<dbReference type="PANTHER" id="PTHR35152:SF1">
    <property type="entry name" value="DOMAIN SIGNALLING PROTEIN, PUTATIVE (AFU_ORTHOLOGUE AFUA_5G11310)-RELATED"/>
    <property type="match status" value="1"/>
</dbReference>
<organism evidence="3 4">
    <name type="scientific">Talaromyces amestolkiae</name>
    <dbReference type="NCBI Taxonomy" id="1196081"/>
    <lineage>
        <taxon>Eukaryota</taxon>
        <taxon>Fungi</taxon>
        <taxon>Dikarya</taxon>
        <taxon>Ascomycota</taxon>
        <taxon>Pezizomycotina</taxon>
        <taxon>Eurotiomycetes</taxon>
        <taxon>Eurotiomycetidae</taxon>
        <taxon>Eurotiales</taxon>
        <taxon>Trichocomaceae</taxon>
        <taxon>Talaromyces</taxon>
        <taxon>Talaromyces sect. Talaromyces</taxon>
    </lineage>
</organism>
<dbReference type="STRING" id="1196081.A0A364KLZ2"/>
<dbReference type="InterPro" id="IPR005330">
    <property type="entry name" value="MHYT_dom"/>
</dbReference>
<protein>
    <recommendedName>
        <fullName evidence="2">MHYT domain-containing protein</fullName>
    </recommendedName>
</protein>
<feature type="transmembrane region" description="Helical" evidence="1">
    <location>
        <begin position="194"/>
        <end position="214"/>
    </location>
</feature>
<feature type="transmembrane region" description="Helical" evidence="1">
    <location>
        <begin position="22"/>
        <end position="42"/>
    </location>
</feature>
<dbReference type="OrthoDB" id="264015at2759"/>
<comment type="caution">
    <text evidence="3">The sequence shown here is derived from an EMBL/GenBank/DDBJ whole genome shotgun (WGS) entry which is preliminary data.</text>
</comment>
<gene>
    <name evidence="3" type="ORF">BHQ10_000581</name>
</gene>
<name>A0A364KLZ2_TALAM</name>
<dbReference type="RefSeq" id="XP_040729086.1">
    <property type="nucleotide sequence ID" value="XM_040878326.1"/>
</dbReference>
<keyword evidence="4" id="KW-1185">Reference proteome</keyword>
<reference evidence="3 4" key="1">
    <citation type="journal article" date="2017" name="Biotechnol. Biofuels">
        <title>Differential beta-glucosidase expression as a function of carbon source availability in Talaromyces amestolkiae: a genomic and proteomic approach.</title>
        <authorList>
            <person name="de Eugenio L.I."/>
            <person name="Mendez-Liter J.A."/>
            <person name="Nieto-Dominguez M."/>
            <person name="Alonso L."/>
            <person name="Gil-Munoz J."/>
            <person name="Barriuso J."/>
            <person name="Prieto A."/>
            <person name="Martinez M.J."/>
        </authorList>
    </citation>
    <scope>NUCLEOTIDE SEQUENCE [LARGE SCALE GENOMIC DNA]</scope>
    <source>
        <strain evidence="3 4">CIB</strain>
    </source>
</reference>
<feature type="transmembrane region" description="Helical" evidence="1">
    <location>
        <begin position="95"/>
        <end position="117"/>
    </location>
</feature>
<proteinExistence type="predicted"/>
<feature type="transmembrane region" description="Helical" evidence="1">
    <location>
        <begin position="157"/>
        <end position="182"/>
    </location>
</feature>
<evidence type="ECO:0000259" key="2">
    <source>
        <dbReference type="PROSITE" id="PS50924"/>
    </source>
</evidence>
<accession>A0A364KLZ2</accession>
<evidence type="ECO:0000256" key="1">
    <source>
        <dbReference type="SAM" id="Phobius"/>
    </source>
</evidence>